<evidence type="ECO:0000256" key="1">
    <source>
        <dbReference type="ARBA" id="ARBA00023186"/>
    </source>
</evidence>
<keyword evidence="4" id="KW-1185">Reference proteome</keyword>
<accession>A0ABD6ETQ1</accession>
<dbReference type="SMART" id="SM00271">
    <property type="entry name" value="DnaJ"/>
    <property type="match status" value="1"/>
</dbReference>
<name>A0ABD6ETQ1_9BILA</name>
<organism evidence="3 4">
    <name type="scientific">Gnathostoma spinigerum</name>
    <dbReference type="NCBI Taxonomy" id="75299"/>
    <lineage>
        <taxon>Eukaryota</taxon>
        <taxon>Metazoa</taxon>
        <taxon>Ecdysozoa</taxon>
        <taxon>Nematoda</taxon>
        <taxon>Chromadorea</taxon>
        <taxon>Rhabditida</taxon>
        <taxon>Spirurina</taxon>
        <taxon>Gnathostomatomorpha</taxon>
        <taxon>Gnathostomatoidea</taxon>
        <taxon>Gnathostomatidae</taxon>
        <taxon>Gnathostoma</taxon>
    </lineage>
</organism>
<protein>
    <recommendedName>
        <fullName evidence="2">J domain-containing protein</fullName>
    </recommendedName>
</protein>
<sequence length="295" mass="34793">MAIRWPIRRAAFHKVFVQQLSTQSPNYYEILGVERTATTQQIKRAFYELSKKYHPDRNPADRQAASEKFQQVASAYEVLGSDEKRKAYDLTLTVERISPSFASPYRRNARNTTKSYTDLDIDYKNFEQFQRSTRRRPTRNDHWDMPDEFYAEFGGRKFSSEYKFHNPLHNANYKDSRATAREKEEIRRMQEAEAERLERERPIPTFEQLLRQEQKRKAEEQRTAVFTSLATVLHLKSKMRPSSTCDATEELGFRISVSLKIDLIVLLPQVGRRSTKEGTIRRNILPNLVNRCNFI</sequence>
<evidence type="ECO:0000259" key="2">
    <source>
        <dbReference type="PROSITE" id="PS50076"/>
    </source>
</evidence>
<dbReference type="Proteomes" id="UP001608902">
    <property type="component" value="Unassembled WGS sequence"/>
</dbReference>
<dbReference type="Gene3D" id="1.10.287.110">
    <property type="entry name" value="DnaJ domain"/>
    <property type="match status" value="1"/>
</dbReference>
<comment type="caution">
    <text evidence="3">The sequence shown here is derived from an EMBL/GenBank/DDBJ whole genome shotgun (WGS) entry which is preliminary data.</text>
</comment>
<dbReference type="InterPro" id="IPR036869">
    <property type="entry name" value="J_dom_sf"/>
</dbReference>
<dbReference type="SUPFAM" id="SSF46565">
    <property type="entry name" value="Chaperone J-domain"/>
    <property type="match status" value="1"/>
</dbReference>
<gene>
    <name evidence="3" type="ORF">AB6A40_007383</name>
</gene>
<dbReference type="PRINTS" id="PR00625">
    <property type="entry name" value="JDOMAIN"/>
</dbReference>
<dbReference type="InterPro" id="IPR001623">
    <property type="entry name" value="DnaJ_domain"/>
</dbReference>
<feature type="domain" description="J" evidence="2">
    <location>
        <begin position="26"/>
        <end position="92"/>
    </location>
</feature>
<evidence type="ECO:0000313" key="4">
    <source>
        <dbReference type="Proteomes" id="UP001608902"/>
    </source>
</evidence>
<reference evidence="3 4" key="1">
    <citation type="submission" date="2024-08" db="EMBL/GenBank/DDBJ databases">
        <title>Gnathostoma spinigerum genome.</title>
        <authorList>
            <person name="Gonzalez-Bertolin B."/>
            <person name="Monzon S."/>
            <person name="Zaballos A."/>
            <person name="Jimenez P."/>
            <person name="Dekumyoy P."/>
            <person name="Varona S."/>
            <person name="Cuesta I."/>
            <person name="Sumanam S."/>
            <person name="Adisakwattana P."/>
            <person name="Gasser R.B."/>
            <person name="Hernandez-Gonzalez A."/>
            <person name="Young N.D."/>
            <person name="Perteguer M.J."/>
        </authorList>
    </citation>
    <scope>NUCLEOTIDE SEQUENCE [LARGE SCALE GENOMIC DNA]</scope>
    <source>
        <strain evidence="3">AL3</strain>
        <tissue evidence="3">Liver</tissue>
    </source>
</reference>
<keyword evidence="1" id="KW-0143">Chaperone</keyword>
<dbReference type="EMBL" id="JBGFUD010005911">
    <property type="protein sequence ID" value="MFH4980674.1"/>
    <property type="molecule type" value="Genomic_DNA"/>
</dbReference>
<evidence type="ECO:0000313" key="3">
    <source>
        <dbReference type="EMBL" id="MFH4980674.1"/>
    </source>
</evidence>
<dbReference type="AlphaFoldDB" id="A0ABD6ETQ1"/>
<proteinExistence type="predicted"/>
<dbReference type="Pfam" id="PF00226">
    <property type="entry name" value="DnaJ"/>
    <property type="match status" value="1"/>
</dbReference>
<dbReference type="PANTHER" id="PTHR44145:SF3">
    <property type="entry name" value="DNAJ HOMOLOG SUBFAMILY A MEMBER 3, MITOCHONDRIAL"/>
    <property type="match status" value="1"/>
</dbReference>
<dbReference type="PROSITE" id="PS50076">
    <property type="entry name" value="DNAJ_2"/>
    <property type="match status" value="1"/>
</dbReference>
<dbReference type="InterPro" id="IPR051938">
    <property type="entry name" value="Apopto_cytoskel_mod"/>
</dbReference>
<dbReference type="CDD" id="cd06257">
    <property type="entry name" value="DnaJ"/>
    <property type="match status" value="1"/>
</dbReference>
<dbReference type="PANTHER" id="PTHR44145">
    <property type="entry name" value="DNAJ HOMOLOG SUBFAMILY A MEMBER 3, MITOCHONDRIAL"/>
    <property type="match status" value="1"/>
</dbReference>